<dbReference type="Proteomes" id="UP001219525">
    <property type="component" value="Unassembled WGS sequence"/>
</dbReference>
<keyword evidence="4" id="KW-1185">Reference proteome</keyword>
<organism evidence="3 4">
    <name type="scientific">Mycena pura</name>
    <dbReference type="NCBI Taxonomy" id="153505"/>
    <lineage>
        <taxon>Eukaryota</taxon>
        <taxon>Fungi</taxon>
        <taxon>Dikarya</taxon>
        <taxon>Basidiomycota</taxon>
        <taxon>Agaricomycotina</taxon>
        <taxon>Agaricomycetes</taxon>
        <taxon>Agaricomycetidae</taxon>
        <taxon>Agaricales</taxon>
        <taxon>Marasmiineae</taxon>
        <taxon>Mycenaceae</taxon>
        <taxon>Mycena</taxon>
    </lineage>
</organism>
<evidence type="ECO:0000313" key="3">
    <source>
        <dbReference type="EMBL" id="KAJ7228653.1"/>
    </source>
</evidence>
<dbReference type="PANTHER" id="PTHR31027:SF2">
    <property type="entry name" value="LEBERCILIN DOMAIN-CONTAINING PROTEIN"/>
    <property type="match status" value="1"/>
</dbReference>
<evidence type="ECO:0008006" key="5">
    <source>
        <dbReference type="Google" id="ProtNLM"/>
    </source>
</evidence>
<comment type="caution">
    <text evidence="3">The sequence shown here is derived from an EMBL/GenBank/DDBJ whole genome shotgun (WGS) entry which is preliminary data.</text>
</comment>
<dbReference type="EMBL" id="JARJCW010000002">
    <property type="protein sequence ID" value="KAJ7228653.1"/>
    <property type="molecule type" value="Genomic_DNA"/>
</dbReference>
<dbReference type="GO" id="GO:0042175">
    <property type="term" value="C:nuclear outer membrane-endoplasmic reticulum membrane network"/>
    <property type="evidence" value="ECO:0007669"/>
    <property type="project" value="TreeGrafter"/>
</dbReference>
<feature type="coiled-coil region" evidence="1">
    <location>
        <begin position="217"/>
        <end position="244"/>
    </location>
</feature>
<dbReference type="GO" id="GO:0003729">
    <property type="term" value="F:mRNA binding"/>
    <property type="evidence" value="ECO:0007669"/>
    <property type="project" value="TreeGrafter"/>
</dbReference>
<protein>
    <recommendedName>
        <fullName evidence="5">Nuclear segregation protein Bfr1</fullName>
    </recommendedName>
</protein>
<proteinExistence type="predicted"/>
<dbReference type="PANTHER" id="PTHR31027">
    <property type="entry name" value="NUCLEAR SEGREGATION PROTEIN BFR1"/>
    <property type="match status" value="1"/>
</dbReference>
<feature type="coiled-coil region" evidence="1">
    <location>
        <begin position="285"/>
        <end position="317"/>
    </location>
</feature>
<feature type="compositionally biased region" description="Polar residues" evidence="2">
    <location>
        <begin position="410"/>
        <end position="419"/>
    </location>
</feature>
<gene>
    <name evidence="3" type="ORF">GGX14DRAFT_509302</name>
</gene>
<name>A0AAD6YSV2_9AGAR</name>
<feature type="compositionally biased region" description="Polar residues" evidence="2">
    <location>
        <begin position="19"/>
        <end position="30"/>
    </location>
</feature>
<evidence type="ECO:0000313" key="4">
    <source>
        <dbReference type="Proteomes" id="UP001219525"/>
    </source>
</evidence>
<dbReference type="AlphaFoldDB" id="A0AAD6YSV2"/>
<feature type="region of interest" description="Disordered" evidence="2">
    <location>
        <begin position="481"/>
        <end position="516"/>
    </location>
</feature>
<feature type="compositionally biased region" description="Basic and acidic residues" evidence="2">
    <location>
        <begin position="32"/>
        <end position="53"/>
    </location>
</feature>
<feature type="region of interest" description="Disordered" evidence="2">
    <location>
        <begin position="1"/>
        <end position="53"/>
    </location>
</feature>
<dbReference type="GO" id="GO:1990904">
    <property type="term" value="C:ribonucleoprotein complex"/>
    <property type="evidence" value="ECO:0007669"/>
    <property type="project" value="TreeGrafter"/>
</dbReference>
<dbReference type="GO" id="GO:0008298">
    <property type="term" value="P:intracellular mRNA localization"/>
    <property type="evidence" value="ECO:0007669"/>
    <property type="project" value="TreeGrafter"/>
</dbReference>
<feature type="compositionally biased region" description="Basic and acidic residues" evidence="2">
    <location>
        <begin position="504"/>
        <end position="516"/>
    </location>
</feature>
<evidence type="ECO:0000256" key="1">
    <source>
        <dbReference type="SAM" id="Coils"/>
    </source>
</evidence>
<feature type="compositionally biased region" description="Polar residues" evidence="2">
    <location>
        <begin position="68"/>
        <end position="84"/>
    </location>
</feature>
<dbReference type="GO" id="GO:0005783">
    <property type="term" value="C:endoplasmic reticulum"/>
    <property type="evidence" value="ECO:0007669"/>
    <property type="project" value="TreeGrafter"/>
</dbReference>
<accession>A0AAD6YSV2</accession>
<evidence type="ECO:0000256" key="2">
    <source>
        <dbReference type="SAM" id="MobiDB-lite"/>
    </source>
</evidence>
<reference evidence="3" key="1">
    <citation type="submission" date="2023-03" db="EMBL/GenBank/DDBJ databases">
        <title>Massive genome expansion in bonnet fungi (Mycena s.s.) driven by repeated elements and novel gene families across ecological guilds.</title>
        <authorList>
            <consortium name="Lawrence Berkeley National Laboratory"/>
            <person name="Harder C.B."/>
            <person name="Miyauchi S."/>
            <person name="Viragh M."/>
            <person name="Kuo A."/>
            <person name="Thoen E."/>
            <person name="Andreopoulos B."/>
            <person name="Lu D."/>
            <person name="Skrede I."/>
            <person name="Drula E."/>
            <person name="Henrissat B."/>
            <person name="Morin E."/>
            <person name="Kohler A."/>
            <person name="Barry K."/>
            <person name="LaButti K."/>
            <person name="Morin E."/>
            <person name="Salamov A."/>
            <person name="Lipzen A."/>
            <person name="Mereny Z."/>
            <person name="Hegedus B."/>
            <person name="Baldrian P."/>
            <person name="Stursova M."/>
            <person name="Weitz H."/>
            <person name="Taylor A."/>
            <person name="Grigoriev I.V."/>
            <person name="Nagy L.G."/>
            <person name="Martin F."/>
            <person name="Kauserud H."/>
        </authorList>
    </citation>
    <scope>NUCLEOTIDE SEQUENCE</scope>
    <source>
        <strain evidence="3">9144</strain>
    </source>
</reference>
<feature type="region of interest" description="Disordered" evidence="2">
    <location>
        <begin position="68"/>
        <end position="93"/>
    </location>
</feature>
<dbReference type="InterPro" id="IPR039604">
    <property type="entry name" value="Bfr1"/>
</dbReference>
<feature type="region of interest" description="Disordered" evidence="2">
    <location>
        <begin position="377"/>
        <end position="419"/>
    </location>
</feature>
<sequence length="516" mass="56986">MPPKSKSAPTNGAAAKGAPSSTNGTTTPASTVEKKDTSDESVGRPDKKAFDVEQDRIKLEIDALQAKLASTQPPMSPNKISLATKSGPGNDRRNALRAELDTIRGRQSNMKTSRAKILEQAKTLNDNIQKKVKDLQAAKSKMTFKTVAEIDTHIKQLDRQVESGSMKLVDEKRALQEISSQKRNRRTLEAFQSDQEAIDKDRAAYEELKKQLDDPVAKAASERYDAIKAELDELKKEEDEAYAGRSVLFEERDKIQADLNVLWNEKRELSQNFRDLNDRYWAKVNEDRARRAERLRAQRAEEELQKKKERAARIREEAEMPAFQGQIEDCQTLVDYFSGKTSGTVKLNSAPLMMKADVAGVPKLDIRKVEAPPEGVVARKKKGEQEEDAYFIGSKGKGKGKKAPPKAADSDSTPPSQLNVPFATLSALLALSIPPPAAHADVPRVIQDLKTKKEWFEANQTRVTAESIAKAEAQIQALNTAAKESKVEETNGGAPSPSQVADSPEVKEKVETVAES</sequence>
<keyword evidence="1" id="KW-0175">Coiled coil</keyword>